<sequence>MSGTLLTDVTAIREAATPLRSPQDLDPLVRRIGRARIVLLGGATHGTAEFYRWRAELTKRLLAERDFSFVAVEGDWPECHRVHCCVAGAPGAPNDPGQALWGFRRWPTWRWANEEVAEFARWQRAFNATGDGVPCGFHGLDVYSLGDTLRGVLDFVREHAPDQLDATIRAFRCFEPGGADPRDPELVPENCREEVVRRLTAARAGVPGAEDYYRELLHGGVRARTARATHLGDTLDRLLQAYGPRSKAVVWAHNTHVGGTLGRLARERHAADGVVTVGFGTHHGSVIAAGHWGGPARRMTVEPAPPDSFEGVLHDAVPGEDSFFVFGDDEWVREPREERAIGVVHRGGGYVPAARYDAFVHCDETTAITPLHHWEPEEDIPFVPAQTHARGG</sequence>
<dbReference type="RefSeq" id="WP_091388720.1">
    <property type="nucleotide sequence ID" value="NZ_FNUJ01000001.1"/>
</dbReference>
<dbReference type="Pfam" id="PF05139">
    <property type="entry name" value="Erythro_esteras"/>
    <property type="match status" value="1"/>
</dbReference>
<dbReference type="EMBL" id="FNUJ01000001">
    <property type="protein sequence ID" value="SEF20938.1"/>
    <property type="molecule type" value="Genomic_DNA"/>
</dbReference>
<proteinExistence type="predicted"/>
<accession>A0A1H5Q6A5</accession>
<organism evidence="1 2">
    <name type="scientific">Amycolatopsis pretoriensis</name>
    <dbReference type="NCBI Taxonomy" id="218821"/>
    <lineage>
        <taxon>Bacteria</taxon>
        <taxon>Bacillati</taxon>
        <taxon>Actinomycetota</taxon>
        <taxon>Actinomycetes</taxon>
        <taxon>Pseudonocardiales</taxon>
        <taxon>Pseudonocardiaceae</taxon>
        <taxon>Amycolatopsis</taxon>
    </lineage>
</organism>
<protein>
    <submittedName>
        <fullName evidence="1">Erythromycin esterase homolog</fullName>
    </submittedName>
</protein>
<dbReference type="PANTHER" id="PTHR31299">
    <property type="entry name" value="ESTERASE, PUTATIVE (AFU_ORTHOLOGUE AFUA_1G05850)-RELATED"/>
    <property type="match status" value="1"/>
</dbReference>
<keyword evidence="2" id="KW-1185">Reference proteome</keyword>
<dbReference type="GO" id="GO:0046677">
    <property type="term" value="P:response to antibiotic"/>
    <property type="evidence" value="ECO:0007669"/>
    <property type="project" value="InterPro"/>
</dbReference>
<dbReference type="SUPFAM" id="SSF159501">
    <property type="entry name" value="EreA/ChaN-like"/>
    <property type="match status" value="1"/>
</dbReference>
<gene>
    <name evidence="1" type="ORF">SAMN05421837_101627</name>
</gene>
<name>A0A1H5Q6A5_9PSEU</name>
<dbReference type="AlphaFoldDB" id="A0A1H5Q6A5"/>
<dbReference type="InterPro" id="IPR052036">
    <property type="entry name" value="Hydrolase/PRTase-associated"/>
</dbReference>
<dbReference type="Gene3D" id="3.30.1870.10">
    <property type="entry name" value="EreA-like, domain 2"/>
    <property type="match status" value="1"/>
</dbReference>
<dbReference type="Gene3D" id="3.40.1660.10">
    <property type="entry name" value="EreA-like (biosynthetic domain)"/>
    <property type="match status" value="1"/>
</dbReference>
<reference evidence="2" key="1">
    <citation type="submission" date="2016-10" db="EMBL/GenBank/DDBJ databases">
        <authorList>
            <person name="Varghese N."/>
            <person name="Submissions S."/>
        </authorList>
    </citation>
    <scope>NUCLEOTIDE SEQUENCE [LARGE SCALE GENOMIC DNA]</scope>
    <source>
        <strain evidence="2">DSM 44654</strain>
    </source>
</reference>
<dbReference type="CDD" id="cd14728">
    <property type="entry name" value="Ere-like"/>
    <property type="match status" value="1"/>
</dbReference>
<dbReference type="Proteomes" id="UP000198878">
    <property type="component" value="Unassembled WGS sequence"/>
</dbReference>
<dbReference type="PANTHER" id="PTHR31299:SF0">
    <property type="entry name" value="ESTERASE, PUTATIVE (AFU_ORTHOLOGUE AFUA_1G05850)-RELATED"/>
    <property type="match status" value="1"/>
</dbReference>
<evidence type="ECO:0000313" key="1">
    <source>
        <dbReference type="EMBL" id="SEF20938.1"/>
    </source>
</evidence>
<dbReference type="InterPro" id="IPR007815">
    <property type="entry name" value="Emycin_Estase"/>
</dbReference>
<dbReference type="STRING" id="218821.SAMN05421837_101627"/>
<evidence type="ECO:0000313" key="2">
    <source>
        <dbReference type="Proteomes" id="UP000198878"/>
    </source>
</evidence>